<dbReference type="EMBL" id="JADFTS010000006">
    <property type="protein sequence ID" value="KAF9601552.1"/>
    <property type="molecule type" value="Genomic_DNA"/>
</dbReference>
<gene>
    <name evidence="1" type="ORF">IFM89_020380</name>
</gene>
<name>A0A835LQW0_9MAGN</name>
<evidence type="ECO:0000313" key="2">
    <source>
        <dbReference type="Proteomes" id="UP000631114"/>
    </source>
</evidence>
<keyword evidence="2" id="KW-1185">Reference proteome</keyword>
<evidence type="ECO:0000313" key="1">
    <source>
        <dbReference type="EMBL" id="KAF9601552.1"/>
    </source>
</evidence>
<sequence length="241" mass="27153">MVHERVDSQAVETVGNKIYVFASDMECDPIPNPWDEVYDVHSGEWSPLPQPPDVLIQDECIIQENMTVFVNKLGDGDKWLMNNEPLNENEIANEYVLTIGAEETLLLVSRKTDPSYSRLLSRKAIGVCGSSDKYIGAYSDGLKSYVCPFYCSYYGYQVFLVQKVQSLHDNKGHANTFMCSLFPGASFSQVQYTPVLGWALSRFAEVLFVSAYWDDIGIPANSVVRLDIFGRLLTECVLFLQ</sequence>
<dbReference type="OrthoDB" id="10257085at2759"/>
<organism evidence="1 2">
    <name type="scientific">Coptis chinensis</name>
    <dbReference type="NCBI Taxonomy" id="261450"/>
    <lineage>
        <taxon>Eukaryota</taxon>
        <taxon>Viridiplantae</taxon>
        <taxon>Streptophyta</taxon>
        <taxon>Embryophyta</taxon>
        <taxon>Tracheophyta</taxon>
        <taxon>Spermatophyta</taxon>
        <taxon>Magnoliopsida</taxon>
        <taxon>Ranunculales</taxon>
        <taxon>Ranunculaceae</taxon>
        <taxon>Coptidoideae</taxon>
        <taxon>Coptis</taxon>
    </lineage>
</organism>
<dbReference type="Proteomes" id="UP000631114">
    <property type="component" value="Unassembled WGS sequence"/>
</dbReference>
<dbReference type="AlphaFoldDB" id="A0A835LQW0"/>
<comment type="caution">
    <text evidence="1">The sequence shown here is derived from an EMBL/GenBank/DDBJ whole genome shotgun (WGS) entry which is preliminary data.</text>
</comment>
<proteinExistence type="predicted"/>
<accession>A0A835LQW0</accession>
<protein>
    <submittedName>
        <fullName evidence="1">Uncharacterized protein</fullName>
    </submittedName>
</protein>
<reference evidence="1 2" key="1">
    <citation type="submission" date="2020-10" db="EMBL/GenBank/DDBJ databases">
        <title>The Coptis chinensis genome and diversification of protoberbering-type alkaloids.</title>
        <authorList>
            <person name="Wang B."/>
            <person name="Shu S."/>
            <person name="Song C."/>
            <person name="Liu Y."/>
        </authorList>
    </citation>
    <scope>NUCLEOTIDE SEQUENCE [LARGE SCALE GENOMIC DNA]</scope>
    <source>
        <strain evidence="1">HL-2020</strain>
        <tissue evidence="1">Leaf</tissue>
    </source>
</reference>